<evidence type="ECO:0000313" key="1">
    <source>
        <dbReference type="EMBL" id="GAJ21430.1"/>
    </source>
</evidence>
<comment type="caution">
    <text evidence="1">The sequence shown here is derived from an EMBL/GenBank/DDBJ whole genome shotgun (WGS) entry which is preliminary data.</text>
</comment>
<name>X1W168_9ZZZZ</name>
<organism evidence="1">
    <name type="scientific">marine sediment metagenome</name>
    <dbReference type="NCBI Taxonomy" id="412755"/>
    <lineage>
        <taxon>unclassified sequences</taxon>
        <taxon>metagenomes</taxon>
        <taxon>ecological metagenomes</taxon>
    </lineage>
</organism>
<gene>
    <name evidence="1" type="ORF">S12H4_60233</name>
</gene>
<accession>X1W168</accession>
<proteinExistence type="predicted"/>
<dbReference type="EMBL" id="BARW01039589">
    <property type="protein sequence ID" value="GAJ21430.1"/>
    <property type="molecule type" value="Genomic_DNA"/>
</dbReference>
<feature type="non-terminal residue" evidence="1">
    <location>
        <position position="1"/>
    </location>
</feature>
<reference evidence="1" key="1">
    <citation type="journal article" date="2014" name="Front. Microbiol.">
        <title>High frequency of phylogenetically diverse reductive dehalogenase-homologous genes in deep subseafloor sedimentary metagenomes.</title>
        <authorList>
            <person name="Kawai M."/>
            <person name="Futagami T."/>
            <person name="Toyoda A."/>
            <person name="Takaki Y."/>
            <person name="Nishi S."/>
            <person name="Hori S."/>
            <person name="Arai W."/>
            <person name="Tsubouchi T."/>
            <person name="Morono Y."/>
            <person name="Uchiyama I."/>
            <person name="Ito T."/>
            <person name="Fujiyama A."/>
            <person name="Inagaki F."/>
            <person name="Takami H."/>
        </authorList>
    </citation>
    <scope>NUCLEOTIDE SEQUENCE</scope>
    <source>
        <strain evidence="1">Expedition CK06-06</strain>
    </source>
</reference>
<dbReference type="AlphaFoldDB" id="X1W168"/>
<protein>
    <submittedName>
        <fullName evidence="1">Uncharacterized protein</fullName>
    </submittedName>
</protein>
<sequence>ELIDVIEQSQKEMPGKIDSFPIPKKNKFTRYRSI</sequence>